<evidence type="ECO:0000256" key="4">
    <source>
        <dbReference type="ARBA" id="ARBA00022840"/>
    </source>
</evidence>
<organism evidence="6 7">
    <name type="scientific">Edaphobacillus lindanitolerans</name>
    <dbReference type="NCBI Taxonomy" id="550447"/>
    <lineage>
        <taxon>Bacteria</taxon>
        <taxon>Bacillati</taxon>
        <taxon>Bacillota</taxon>
        <taxon>Bacilli</taxon>
        <taxon>Bacillales</taxon>
        <taxon>Bacillaceae</taxon>
        <taxon>Edaphobacillus</taxon>
    </lineage>
</organism>
<name>A0A1U7PSD0_9BACI</name>
<accession>A0A1U7PSD0</accession>
<dbReference type="GO" id="GO:0098796">
    <property type="term" value="C:membrane protein complex"/>
    <property type="evidence" value="ECO:0007669"/>
    <property type="project" value="UniProtKB-ARBA"/>
</dbReference>
<dbReference type="OrthoDB" id="9791546at2"/>
<evidence type="ECO:0000313" key="7">
    <source>
        <dbReference type="Proteomes" id="UP000187550"/>
    </source>
</evidence>
<evidence type="ECO:0000256" key="2">
    <source>
        <dbReference type="ARBA" id="ARBA00022448"/>
    </source>
</evidence>
<evidence type="ECO:0000259" key="5">
    <source>
        <dbReference type="PROSITE" id="PS50893"/>
    </source>
</evidence>
<dbReference type="FunFam" id="3.40.50.300:FF:000032">
    <property type="entry name" value="Export ABC transporter ATP-binding protein"/>
    <property type="match status" value="1"/>
</dbReference>
<dbReference type="GO" id="GO:0022857">
    <property type="term" value="F:transmembrane transporter activity"/>
    <property type="evidence" value="ECO:0007669"/>
    <property type="project" value="TreeGrafter"/>
</dbReference>
<comment type="similarity">
    <text evidence="1">Belongs to the ABC transporter superfamily.</text>
</comment>
<dbReference type="InterPro" id="IPR003593">
    <property type="entry name" value="AAA+_ATPase"/>
</dbReference>
<keyword evidence="2" id="KW-0813">Transport</keyword>
<reference evidence="7" key="1">
    <citation type="submission" date="2017-01" db="EMBL/GenBank/DDBJ databases">
        <authorList>
            <person name="Varghese N."/>
            <person name="Submissions S."/>
        </authorList>
    </citation>
    <scope>NUCLEOTIDE SEQUENCE [LARGE SCALE GENOMIC DNA]</scope>
    <source>
        <strain evidence="7">MNA4</strain>
    </source>
</reference>
<dbReference type="Gene3D" id="3.40.50.300">
    <property type="entry name" value="P-loop containing nucleotide triphosphate hydrolases"/>
    <property type="match status" value="1"/>
</dbReference>
<dbReference type="Pfam" id="PF00005">
    <property type="entry name" value="ABC_tran"/>
    <property type="match status" value="1"/>
</dbReference>
<dbReference type="GO" id="GO:0005524">
    <property type="term" value="F:ATP binding"/>
    <property type="evidence" value="ECO:0007669"/>
    <property type="project" value="UniProtKB-KW"/>
</dbReference>
<dbReference type="InterPro" id="IPR017911">
    <property type="entry name" value="MacB-like_ATP-bd"/>
</dbReference>
<protein>
    <submittedName>
        <fullName evidence="6">Acetoin utilization transport system ATP-binding protein</fullName>
    </submittedName>
</protein>
<dbReference type="RefSeq" id="WP_076759054.1">
    <property type="nucleotide sequence ID" value="NZ_FTPL01000003.1"/>
</dbReference>
<dbReference type="InterPro" id="IPR027417">
    <property type="entry name" value="P-loop_NTPase"/>
</dbReference>
<keyword evidence="3" id="KW-0547">Nucleotide-binding</keyword>
<dbReference type="GO" id="GO:0016887">
    <property type="term" value="F:ATP hydrolysis activity"/>
    <property type="evidence" value="ECO:0007669"/>
    <property type="project" value="InterPro"/>
</dbReference>
<evidence type="ECO:0000313" key="6">
    <source>
        <dbReference type="EMBL" id="SIT88799.1"/>
    </source>
</evidence>
<dbReference type="PANTHER" id="PTHR24220">
    <property type="entry name" value="IMPORT ATP-BINDING PROTEIN"/>
    <property type="match status" value="1"/>
</dbReference>
<sequence length="232" mass="25329">MIEVKGLAHSFRVGKKGKETEVPVLKGLTLQAADGEIVSIVGRSGSGKSTLLHILAGFLQPDSGRVLVDGTDLTAMNEAQRAAYRLDHFGFVFQNFQLMPGLTAFENVELPLTLKGVPAAERRRKVEELLESTGLSDIRSHYPNELSGGQQQRVGIARALITEPPIIFADEPTGSLDSETEQDILLLIQSLNRTYGITFVIITHDDEVAAIADRTYRMHDGELAEGGLRHVI</sequence>
<keyword evidence="7" id="KW-1185">Reference proteome</keyword>
<evidence type="ECO:0000256" key="1">
    <source>
        <dbReference type="ARBA" id="ARBA00005417"/>
    </source>
</evidence>
<gene>
    <name evidence="6" type="ORF">SAMN05428946_2328</name>
</gene>
<dbReference type="GO" id="GO:0005886">
    <property type="term" value="C:plasma membrane"/>
    <property type="evidence" value="ECO:0007669"/>
    <property type="project" value="TreeGrafter"/>
</dbReference>
<dbReference type="SMART" id="SM00382">
    <property type="entry name" value="AAA"/>
    <property type="match status" value="1"/>
</dbReference>
<dbReference type="PROSITE" id="PS50893">
    <property type="entry name" value="ABC_TRANSPORTER_2"/>
    <property type="match status" value="1"/>
</dbReference>
<dbReference type="CDD" id="cd03255">
    <property type="entry name" value="ABC_MJ0796_LolCDE_FtsE"/>
    <property type="match status" value="1"/>
</dbReference>
<keyword evidence="4 6" id="KW-0067">ATP-binding</keyword>
<proteinExistence type="inferred from homology"/>
<dbReference type="SUPFAM" id="SSF52540">
    <property type="entry name" value="P-loop containing nucleoside triphosphate hydrolases"/>
    <property type="match status" value="1"/>
</dbReference>
<feature type="domain" description="ABC transporter" evidence="5">
    <location>
        <begin position="2"/>
        <end position="232"/>
    </location>
</feature>
<dbReference type="AlphaFoldDB" id="A0A1U7PSD0"/>
<dbReference type="InterPro" id="IPR017871">
    <property type="entry name" value="ABC_transporter-like_CS"/>
</dbReference>
<dbReference type="InterPro" id="IPR015854">
    <property type="entry name" value="ABC_transpr_LolD-like"/>
</dbReference>
<dbReference type="Proteomes" id="UP000187550">
    <property type="component" value="Unassembled WGS sequence"/>
</dbReference>
<dbReference type="InterPro" id="IPR003439">
    <property type="entry name" value="ABC_transporter-like_ATP-bd"/>
</dbReference>
<dbReference type="EMBL" id="FTPL01000003">
    <property type="protein sequence ID" value="SIT88799.1"/>
    <property type="molecule type" value="Genomic_DNA"/>
</dbReference>
<dbReference type="PROSITE" id="PS00211">
    <property type="entry name" value="ABC_TRANSPORTER_1"/>
    <property type="match status" value="1"/>
</dbReference>
<dbReference type="PANTHER" id="PTHR24220:SF648">
    <property type="entry name" value="ABC TRANSPORTER ATP-BINDING PROTEIN YTRE"/>
    <property type="match status" value="1"/>
</dbReference>
<dbReference type="STRING" id="550447.SAMN05428946_2328"/>
<evidence type="ECO:0000256" key="3">
    <source>
        <dbReference type="ARBA" id="ARBA00022741"/>
    </source>
</evidence>